<reference evidence="2 3" key="1">
    <citation type="submission" date="2006-01" db="EMBL/GenBank/DDBJ databases">
        <authorList>
            <person name="Brettar I."/>
            <person name="Hofle M."/>
            <person name="Ferriera S."/>
            <person name="Johnson J."/>
            <person name="Kravitz S."/>
            <person name="Halpern A."/>
            <person name="Remington K."/>
            <person name="Beeson K."/>
            <person name="Tran B."/>
            <person name="Rogers Y.-H."/>
            <person name="Friedman R."/>
            <person name="Venter J.C."/>
        </authorList>
    </citation>
    <scope>NUCLEOTIDE SEQUENCE [LARGE SCALE GENOMIC DNA]</scope>
    <source>
        <strain evidence="2 3">OS145</strain>
    </source>
</reference>
<dbReference type="Proteomes" id="UP000016543">
    <property type="component" value="Unassembled WGS sequence"/>
</dbReference>
<dbReference type="EMBL" id="AAMX01000014">
    <property type="protein sequence ID" value="EAQ31590.1"/>
    <property type="molecule type" value="Genomic_DNA"/>
</dbReference>
<gene>
    <name evidence="2" type="ORF">OS145_05085</name>
</gene>
<evidence type="ECO:0000313" key="3">
    <source>
        <dbReference type="Proteomes" id="UP000016543"/>
    </source>
</evidence>
<feature type="compositionally biased region" description="Basic and acidic residues" evidence="1">
    <location>
        <begin position="39"/>
        <end position="52"/>
    </location>
</feature>
<proteinExistence type="predicted"/>
<keyword evidence="3" id="KW-1185">Reference proteome</keyword>
<organism evidence="2 3">
    <name type="scientific">Idiomarina baltica OS145</name>
    <dbReference type="NCBI Taxonomy" id="314276"/>
    <lineage>
        <taxon>Bacteria</taxon>
        <taxon>Pseudomonadati</taxon>
        <taxon>Pseudomonadota</taxon>
        <taxon>Gammaproteobacteria</taxon>
        <taxon>Alteromonadales</taxon>
        <taxon>Idiomarinaceae</taxon>
        <taxon>Idiomarina</taxon>
    </lineage>
</organism>
<comment type="caution">
    <text evidence="2">The sequence shown here is derived from an EMBL/GenBank/DDBJ whole genome shotgun (WGS) entry which is preliminary data.</text>
</comment>
<protein>
    <submittedName>
        <fullName evidence="2">Uncharacterized protein</fullName>
    </submittedName>
</protein>
<name>A0ABM9WKZ7_9GAMM</name>
<evidence type="ECO:0000313" key="2">
    <source>
        <dbReference type="EMBL" id="EAQ31590.1"/>
    </source>
</evidence>
<feature type="region of interest" description="Disordered" evidence="1">
    <location>
        <begin position="29"/>
        <end position="52"/>
    </location>
</feature>
<evidence type="ECO:0000256" key="1">
    <source>
        <dbReference type="SAM" id="MobiDB-lite"/>
    </source>
</evidence>
<sequence>MALTIVSGVLPATHAQAMPMTTTMTHHDCCDSGDAQPSAERHASSSDCEQDTHACDNCTQHCFAHAGLLSISSNIQVTAYQGVFAAPIAQLLDASEGILRPPKA</sequence>
<accession>A0ABM9WKZ7</accession>
<dbReference type="RefSeq" id="WP_006956736.1">
    <property type="nucleotide sequence ID" value="NZ_CH672409.1"/>
</dbReference>